<sequence length="88" mass="9409">MRRVNRQHEAAVTDMTTQGIDEGSFEAMGEPWLLAYGLMGMVSWTHRWFNPQTSTVNAQTIGQTCADVLLGGLATGTIPATGDAPGRG</sequence>
<gene>
    <name evidence="2" type="primary">kstR2_2</name>
    <name evidence="2" type="ORF">ENKNEFLB_00178</name>
</gene>
<dbReference type="InterPro" id="IPR041490">
    <property type="entry name" value="KstR2_TetR_C"/>
</dbReference>
<dbReference type="RefSeq" id="WP_343899345.1">
    <property type="nucleotide sequence ID" value="NZ_BAAAHS010000040.1"/>
</dbReference>
<keyword evidence="3" id="KW-1185">Reference proteome</keyword>
<protein>
    <submittedName>
        <fullName evidence="2">HTH-type transcriptional repressor KstR2</fullName>
    </submittedName>
</protein>
<evidence type="ECO:0000259" key="1">
    <source>
        <dbReference type="Pfam" id="PF17932"/>
    </source>
</evidence>
<accession>A0ABX8EC47</accession>
<dbReference type="Proteomes" id="UP000679307">
    <property type="component" value="Chromosome"/>
</dbReference>
<dbReference type="EMBL" id="CP075371">
    <property type="protein sequence ID" value="QVT77809.1"/>
    <property type="molecule type" value="Genomic_DNA"/>
</dbReference>
<organism evidence="2 3">
    <name type="scientific">Nocardioides aquaticus</name>
    <dbReference type="NCBI Taxonomy" id="160826"/>
    <lineage>
        <taxon>Bacteria</taxon>
        <taxon>Bacillati</taxon>
        <taxon>Actinomycetota</taxon>
        <taxon>Actinomycetes</taxon>
        <taxon>Propionibacteriales</taxon>
        <taxon>Nocardioidaceae</taxon>
        <taxon>Nocardioides</taxon>
    </lineage>
</organism>
<feature type="domain" description="HTH-type transcriptional repressor KstR2 C-terminal" evidence="1">
    <location>
        <begin position="3"/>
        <end position="73"/>
    </location>
</feature>
<evidence type="ECO:0000313" key="3">
    <source>
        <dbReference type="Proteomes" id="UP000679307"/>
    </source>
</evidence>
<reference evidence="2 3" key="1">
    <citation type="submission" date="2021-05" db="EMBL/GenBank/DDBJ databases">
        <title>Complete genome of Nocardioides aquaticus KCTC 9944T isolated from meromictic and hypersaline Ekho Lake, Antarctica.</title>
        <authorList>
            <person name="Hwang K."/>
            <person name="Kim K.M."/>
            <person name="Choe H."/>
        </authorList>
    </citation>
    <scope>NUCLEOTIDE SEQUENCE [LARGE SCALE GENOMIC DNA]</scope>
    <source>
        <strain evidence="2 3">KCTC 9944</strain>
    </source>
</reference>
<proteinExistence type="predicted"/>
<dbReference type="Pfam" id="PF17932">
    <property type="entry name" value="TetR_C_24"/>
    <property type="match status" value="1"/>
</dbReference>
<evidence type="ECO:0000313" key="2">
    <source>
        <dbReference type="EMBL" id="QVT77809.1"/>
    </source>
</evidence>
<name>A0ABX8EC47_9ACTN</name>